<accession>W8TPS8</accession>
<dbReference type="SUPFAM" id="SSF51569">
    <property type="entry name" value="Aldolase"/>
    <property type="match status" value="1"/>
</dbReference>
<dbReference type="InterPro" id="IPR013785">
    <property type="entry name" value="Aldolase_TIM"/>
</dbReference>
<geneLocation type="plasmid" evidence="10 11">
    <name>EAL2_808p</name>
</geneLocation>
<dbReference type="UniPathway" id="UPA00053">
    <property type="reaction ID" value="UER00084"/>
</dbReference>
<dbReference type="AlphaFoldDB" id="W8TPS8"/>
<dbReference type="InterPro" id="IPR006219">
    <property type="entry name" value="DAHP_synth_1"/>
</dbReference>
<dbReference type="Pfam" id="PF00793">
    <property type="entry name" value="DAHP_synth_1"/>
    <property type="match status" value="1"/>
</dbReference>
<dbReference type="HOGENOM" id="CLU_030903_0_0_9"/>
<evidence type="ECO:0000256" key="5">
    <source>
        <dbReference type="ARBA" id="ARBA00022679"/>
    </source>
</evidence>
<protein>
    <recommendedName>
        <fullName evidence="8">Phospho-2-dehydro-3-deoxyheptonate aldolase</fullName>
        <ecNumber evidence="8">2.5.1.54</ecNumber>
    </recommendedName>
</protein>
<dbReference type="GO" id="GO:0005737">
    <property type="term" value="C:cytoplasm"/>
    <property type="evidence" value="ECO:0007669"/>
    <property type="project" value="TreeGrafter"/>
</dbReference>
<comment type="pathway">
    <text evidence="2 8">Metabolic intermediate biosynthesis; chorismate biosynthesis; chorismate from D-erythrose 4-phosphate and phosphoenolpyruvate: step 1/7.</text>
</comment>
<comment type="similarity">
    <text evidence="3 8">Belongs to the class-I DAHP synthase family.</text>
</comment>
<dbReference type="PANTHER" id="PTHR21225:SF12">
    <property type="entry name" value="PHOSPHO-2-DEHYDRO-3-DEOXYHEPTONATE ALDOLASE, TYROSINE-INHIBITED"/>
    <property type="match status" value="1"/>
</dbReference>
<evidence type="ECO:0000256" key="8">
    <source>
        <dbReference type="PIRNR" id="PIRNR001361"/>
    </source>
</evidence>
<dbReference type="PIRSF" id="PIRSF001361">
    <property type="entry name" value="DAHP_synthase"/>
    <property type="match status" value="1"/>
</dbReference>
<dbReference type="InterPro" id="IPR006218">
    <property type="entry name" value="DAHP1/KDSA"/>
</dbReference>
<dbReference type="Proteomes" id="UP000019591">
    <property type="component" value="Plasmid EAL2_808p"/>
</dbReference>
<evidence type="ECO:0000313" key="11">
    <source>
        <dbReference type="Proteomes" id="UP000019591"/>
    </source>
</evidence>
<keyword evidence="6 8" id="KW-0057">Aromatic amino acid biosynthesis</keyword>
<dbReference type="EC" id="2.5.1.54" evidence="8"/>
<dbReference type="EMBL" id="CP007453">
    <property type="protein sequence ID" value="AHM58117.1"/>
    <property type="molecule type" value="Genomic_DNA"/>
</dbReference>
<dbReference type="RefSeq" id="WP_025436962.1">
    <property type="nucleotide sequence ID" value="NZ_CP007453.1"/>
</dbReference>
<dbReference type="GO" id="GO:0009073">
    <property type="term" value="P:aromatic amino acid family biosynthetic process"/>
    <property type="evidence" value="ECO:0007669"/>
    <property type="project" value="UniProtKB-KW"/>
</dbReference>
<dbReference type="Gene3D" id="3.20.20.70">
    <property type="entry name" value="Aldolase class I"/>
    <property type="match status" value="1"/>
</dbReference>
<comment type="function">
    <text evidence="1 8">Stereospecific condensation of phosphoenolpyruvate (PEP) and D-erythrose-4-phosphate (E4P) giving rise to 3-deoxy-D-arabino-heptulosonate-7-phosphate (DAHP).</text>
</comment>
<dbReference type="GO" id="GO:0009423">
    <property type="term" value="P:chorismate biosynthetic process"/>
    <property type="evidence" value="ECO:0007669"/>
    <property type="project" value="UniProtKB-UniPathway"/>
</dbReference>
<dbReference type="PATRIC" id="fig|1286171.3.peg.2798"/>
<evidence type="ECO:0000313" key="10">
    <source>
        <dbReference type="EMBL" id="AHM58117.1"/>
    </source>
</evidence>
<dbReference type="NCBIfam" id="NF009395">
    <property type="entry name" value="PRK12755.1"/>
    <property type="match status" value="1"/>
</dbReference>
<gene>
    <name evidence="10" type="primary">aroF2</name>
    <name evidence="10" type="ORF">EAL2_808p06140</name>
</gene>
<proteinExistence type="inferred from homology"/>
<evidence type="ECO:0000259" key="9">
    <source>
        <dbReference type="Pfam" id="PF00793"/>
    </source>
</evidence>
<dbReference type="KEGG" id="eac:EAL2_808p06140"/>
<evidence type="ECO:0000256" key="7">
    <source>
        <dbReference type="ARBA" id="ARBA00047508"/>
    </source>
</evidence>
<evidence type="ECO:0000256" key="3">
    <source>
        <dbReference type="ARBA" id="ARBA00007985"/>
    </source>
</evidence>
<dbReference type="GO" id="GO:0008652">
    <property type="term" value="P:amino acid biosynthetic process"/>
    <property type="evidence" value="ECO:0007669"/>
    <property type="project" value="UniProtKB-KW"/>
</dbReference>
<evidence type="ECO:0000256" key="6">
    <source>
        <dbReference type="ARBA" id="ARBA00023141"/>
    </source>
</evidence>
<name>W8TPS8_PEPAC</name>
<dbReference type="PANTHER" id="PTHR21225">
    <property type="entry name" value="PHOSPHO-2-DEHYDRO-3-DEOXYHEPTONATE ALDOLASE DAHP SYNTHETASE"/>
    <property type="match status" value="1"/>
</dbReference>
<sequence length="341" mass="38417">MSFKYIAKVPTADEIKALIPLESKLAQLKAKRDTQIKQIFTGESDKFLLVIGPCSADLDDTVCEYVSRLAEVQEKVKDKIVIVPRIYTNKPRTTGEGYKGMMHQPNLNEEPNVIEGIKAIRNLHIRVIRETGLPGADEMLYPNNYPYVCDLLSYVAVGARSVENQQHRLTASGFDIPAGMKNPTSGDISVMLNSIQATQMPHRFIYDQHEVETSGNPLAHAILRGAVNQYGKNIPNYHYEDLHHLAEDYAKRALLNPALVIDTSHANSMKRYEEQPRIAMEVLWSKMHSPTLNKLIKGLMVESYLHDGRQDDLTVPGKSITDACIGWKKSEKLIYDIAEML</sequence>
<reference evidence="10 11" key="1">
    <citation type="journal article" date="2014" name="Genome Announc.">
        <title>Complete Genome Sequence of Amino Acid-Utilizing Eubacterium acidaminophilum al-2 (DSM 3953).</title>
        <authorList>
            <person name="Poehlein A."/>
            <person name="Andreesen J.R."/>
            <person name="Daniel R."/>
        </authorList>
    </citation>
    <scope>NUCLEOTIDE SEQUENCE [LARGE SCALE GENOMIC DNA]</scope>
    <source>
        <strain evidence="10 11">DSM 3953</strain>
        <plasmid evidence="11">Plasmid EAL2_808p</plasmid>
    </source>
</reference>
<evidence type="ECO:0000256" key="4">
    <source>
        <dbReference type="ARBA" id="ARBA00022605"/>
    </source>
</evidence>
<dbReference type="GO" id="GO:0003849">
    <property type="term" value="F:3-deoxy-7-phosphoheptulonate synthase activity"/>
    <property type="evidence" value="ECO:0007669"/>
    <property type="project" value="UniProtKB-EC"/>
</dbReference>
<evidence type="ECO:0000256" key="2">
    <source>
        <dbReference type="ARBA" id="ARBA00004688"/>
    </source>
</evidence>
<dbReference type="eggNOG" id="COG0722">
    <property type="taxonomic scope" value="Bacteria"/>
</dbReference>
<comment type="catalytic activity">
    <reaction evidence="7 8">
        <text>D-erythrose 4-phosphate + phosphoenolpyruvate + H2O = 7-phospho-2-dehydro-3-deoxy-D-arabino-heptonate + phosphate</text>
        <dbReference type="Rhea" id="RHEA:14717"/>
        <dbReference type="ChEBI" id="CHEBI:15377"/>
        <dbReference type="ChEBI" id="CHEBI:16897"/>
        <dbReference type="ChEBI" id="CHEBI:43474"/>
        <dbReference type="ChEBI" id="CHEBI:58394"/>
        <dbReference type="ChEBI" id="CHEBI:58702"/>
        <dbReference type="EC" id="2.5.1.54"/>
    </reaction>
</comment>
<keyword evidence="5 8" id="KW-0808">Transferase</keyword>
<keyword evidence="10" id="KW-0614">Plasmid</keyword>
<feature type="domain" description="DAHP synthetase I/KDSA" evidence="9">
    <location>
        <begin position="35"/>
        <end position="332"/>
    </location>
</feature>
<keyword evidence="4 8" id="KW-0028">Amino-acid biosynthesis</keyword>
<dbReference type="NCBIfam" id="TIGR00034">
    <property type="entry name" value="aroFGH"/>
    <property type="match status" value="1"/>
</dbReference>
<keyword evidence="11" id="KW-1185">Reference proteome</keyword>
<dbReference type="OrthoDB" id="9807331at2"/>
<organism evidence="10 11">
    <name type="scientific">Peptoclostridium acidaminophilum DSM 3953</name>
    <dbReference type="NCBI Taxonomy" id="1286171"/>
    <lineage>
        <taxon>Bacteria</taxon>
        <taxon>Bacillati</taxon>
        <taxon>Bacillota</taxon>
        <taxon>Clostridia</taxon>
        <taxon>Peptostreptococcales</taxon>
        <taxon>Peptoclostridiaceae</taxon>
        <taxon>Peptoclostridium</taxon>
    </lineage>
</organism>
<evidence type="ECO:0000256" key="1">
    <source>
        <dbReference type="ARBA" id="ARBA00003726"/>
    </source>
</evidence>